<protein>
    <submittedName>
        <fullName evidence="2">Uncharacterized protein</fullName>
    </submittedName>
</protein>
<keyword evidence="1" id="KW-0812">Transmembrane</keyword>
<evidence type="ECO:0000313" key="2">
    <source>
        <dbReference type="EMBL" id="GAA4874970.1"/>
    </source>
</evidence>
<organism evidence="2 3">
    <name type="scientific">Ferrimonas pelagia</name>
    <dbReference type="NCBI Taxonomy" id="1177826"/>
    <lineage>
        <taxon>Bacteria</taxon>
        <taxon>Pseudomonadati</taxon>
        <taxon>Pseudomonadota</taxon>
        <taxon>Gammaproteobacteria</taxon>
        <taxon>Alteromonadales</taxon>
        <taxon>Ferrimonadaceae</taxon>
        <taxon>Ferrimonas</taxon>
    </lineage>
</organism>
<proteinExistence type="predicted"/>
<keyword evidence="1" id="KW-1133">Transmembrane helix</keyword>
<dbReference type="EMBL" id="BAABJZ010000006">
    <property type="protein sequence ID" value="GAA4874970.1"/>
    <property type="molecule type" value="Genomic_DNA"/>
</dbReference>
<comment type="caution">
    <text evidence="2">The sequence shown here is derived from an EMBL/GenBank/DDBJ whole genome shotgun (WGS) entry which is preliminary data.</text>
</comment>
<gene>
    <name evidence="2" type="ORF">GCM10023333_05190</name>
</gene>
<name>A0ABP9EL08_9GAMM</name>
<evidence type="ECO:0000313" key="3">
    <source>
        <dbReference type="Proteomes" id="UP001499988"/>
    </source>
</evidence>
<reference evidence="3" key="1">
    <citation type="journal article" date="2019" name="Int. J. Syst. Evol. Microbiol.">
        <title>The Global Catalogue of Microorganisms (GCM) 10K type strain sequencing project: providing services to taxonomists for standard genome sequencing and annotation.</title>
        <authorList>
            <consortium name="The Broad Institute Genomics Platform"/>
            <consortium name="The Broad Institute Genome Sequencing Center for Infectious Disease"/>
            <person name="Wu L."/>
            <person name="Ma J."/>
        </authorList>
    </citation>
    <scope>NUCLEOTIDE SEQUENCE [LARGE SCALE GENOMIC DNA]</scope>
    <source>
        <strain evidence="3">JCM 18401</strain>
    </source>
</reference>
<feature type="transmembrane region" description="Helical" evidence="1">
    <location>
        <begin position="93"/>
        <end position="112"/>
    </location>
</feature>
<dbReference type="Proteomes" id="UP001499988">
    <property type="component" value="Unassembled WGS sequence"/>
</dbReference>
<evidence type="ECO:0000256" key="1">
    <source>
        <dbReference type="SAM" id="Phobius"/>
    </source>
</evidence>
<keyword evidence="1" id="KW-0472">Membrane</keyword>
<keyword evidence="3" id="KW-1185">Reference proteome</keyword>
<accession>A0ABP9EL08</accession>
<sequence>MNIKTYRMSPRIMEWHHRREQQRGSAAPGKPSLRLVSSESNMLSEVRVLALELECDRSKNAQLQAQVLYLKHELCLLQQSLASAQAQRPAWQGALMGSLVTAGVIAFALLAYG</sequence>
<dbReference type="RefSeq" id="WP_345333118.1">
    <property type="nucleotide sequence ID" value="NZ_BAABJZ010000006.1"/>
</dbReference>